<dbReference type="InterPro" id="IPR014710">
    <property type="entry name" value="RmlC-like_jellyroll"/>
</dbReference>
<sequence length="136" mass="15539">MPTQSNDIGELPLAGELIASGFEGWSAELKQEFERNAFNKVIGSRVLSEDDRVRVWHIEVPPGQRLPAHRHTLDYFWTALHDGASVQHTDDGTTRRVAYRKGDTRHFVFRDGAYLLHDLVNDGDTTLEFITVEHLR</sequence>
<evidence type="ECO:0000313" key="2">
    <source>
        <dbReference type="Proteomes" id="UP000198959"/>
    </source>
</evidence>
<dbReference type="Proteomes" id="UP000198959">
    <property type="component" value="Unassembled WGS sequence"/>
</dbReference>
<accession>A0A1C6RX24</accession>
<dbReference type="Gene3D" id="2.60.120.10">
    <property type="entry name" value="Jelly Rolls"/>
    <property type="match status" value="1"/>
</dbReference>
<dbReference type="AlphaFoldDB" id="A0A1C6RX24"/>
<dbReference type="RefSeq" id="WP_091640269.1">
    <property type="nucleotide sequence ID" value="NZ_FMHW01000002.1"/>
</dbReference>
<keyword evidence="2" id="KW-1185">Reference proteome</keyword>
<proteinExistence type="predicted"/>
<dbReference type="STRING" id="145854.GA0074692_1249"/>
<dbReference type="InterPro" id="IPR011051">
    <property type="entry name" value="RmlC_Cupin_sf"/>
</dbReference>
<dbReference type="SUPFAM" id="SSF51182">
    <property type="entry name" value="RmlC-like cupins"/>
    <property type="match status" value="1"/>
</dbReference>
<dbReference type="EMBL" id="FMHW01000002">
    <property type="protein sequence ID" value="SCL21762.1"/>
    <property type="molecule type" value="Genomic_DNA"/>
</dbReference>
<protein>
    <recommendedName>
        <fullName evidence="3">Cupin domain-containing protein</fullName>
    </recommendedName>
</protein>
<evidence type="ECO:0000313" key="1">
    <source>
        <dbReference type="EMBL" id="SCL21762.1"/>
    </source>
</evidence>
<name>A0A1C6RX24_9ACTN</name>
<evidence type="ECO:0008006" key="3">
    <source>
        <dbReference type="Google" id="ProtNLM"/>
    </source>
</evidence>
<gene>
    <name evidence="1" type="ORF">GA0074692_1249</name>
</gene>
<reference evidence="2" key="1">
    <citation type="submission" date="2016-06" db="EMBL/GenBank/DDBJ databases">
        <authorList>
            <person name="Varghese N."/>
            <person name="Submissions Spin"/>
        </authorList>
    </citation>
    <scope>NUCLEOTIDE SEQUENCE [LARGE SCALE GENOMIC DNA]</scope>
    <source>
        <strain evidence="2">DSM 43817</strain>
    </source>
</reference>
<organism evidence="1 2">
    <name type="scientific">Micromonospora pallida</name>
    <dbReference type="NCBI Taxonomy" id="145854"/>
    <lineage>
        <taxon>Bacteria</taxon>
        <taxon>Bacillati</taxon>
        <taxon>Actinomycetota</taxon>
        <taxon>Actinomycetes</taxon>
        <taxon>Micromonosporales</taxon>
        <taxon>Micromonosporaceae</taxon>
        <taxon>Micromonospora</taxon>
    </lineage>
</organism>
<dbReference type="OrthoDB" id="7060081at2"/>